<evidence type="ECO:0000256" key="1">
    <source>
        <dbReference type="ARBA" id="ARBA00022737"/>
    </source>
</evidence>
<evidence type="ECO:0000256" key="2">
    <source>
        <dbReference type="ARBA" id="ARBA00023043"/>
    </source>
</evidence>
<dbReference type="Gene3D" id="1.25.40.20">
    <property type="entry name" value="Ankyrin repeat-containing domain"/>
    <property type="match status" value="3"/>
</dbReference>
<dbReference type="InterPro" id="IPR036770">
    <property type="entry name" value="Ankyrin_rpt-contain_sf"/>
</dbReference>
<dbReference type="InterPro" id="IPR002110">
    <property type="entry name" value="Ankyrin_rpt"/>
</dbReference>
<feature type="repeat" description="ANK" evidence="3">
    <location>
        <begin position="852"/>
        <end position="884"/>
    </location>
</feature>
<feature type="region of interest" description="Disordered" evidence="4">
    <location>
        <begin position="42"/>
        <end position="66"/>
    </location>
</feature>
<evidence type="ECO:0000256" key="3">
    <source>
        <dbReference type="PROSITE-ProRule" id="PRU00023"/>
    </source>
</evidence>
<keyword evidence="2 3" id="KW-0040">ANK repeat</keyword>
<sequence>MASTTRVHPGKTKNLGKVTIEKQDDDGNWVVVEDFSRYSRRGSIPHATSSRAPISAPPNNADSVGATDDLEIPPGYGDIEYINNLELTFTNPFDPFSPAENRYTFGALPQASGHDSVYLDSGLQQSPNSIFNSATDFNQLLLYSIANGSALVHKIPPEGILEYLSRFGDVASLMIMLLKISTGPISTALAENMFQAAIEAKDKKAVEKLIATRILDINSIVCTHQGQQYTPIERAASLRSVDVVELLMEMNADVNKSLLADPEDGGALRNLLSSIRTGEHVDDEVVKLARKLIQKTSYVHPRILKAAMFIDDPNLVYVLASNLALYNHPDLWTSNLFRMIAMLTDEALTKIMRQCFEACEKEHRGRCLIEYGKMIDWALIRAAVHGHPRLVDVILARHTPYRSYQLFSAVIRGGSEHAIQTVLTMSPDLDGPTHSIEDIHWTYRHRTDRDASTSFSEAIKARDEQLTNKIANAGALSSLNKERRFELALAAAVETGNTALVRTLISRCKPLKLDQMCLPLAIAIEQDPIQEHVAEELIEAGACLGIAPRTRIDTGTSPLFAALVRRNRKLVHILLDTDLTVTDGKTSFIWKGKETCLLLEALHWGDHMILDKIRQVFPFAAFLPSCGSTELLQNGDEELFRGLHRDGLLTTRGLWAGLQTAIRINSLRVATVFLELGALVDDILISEAVEVQSVELLDLLLQNTPHTSECVPREFGTEALARAICLGPSGLDLVDGLLGSRLIDIHSPTIPYRDGTGVRGLKRDRNTDDCATPLGTAIEQCRTNPQYGLLTIRKLLQLGVNPSSVASCAYGDDMTATSQLPLLLAIGSKNCELVDLLISKGADYNAEAKYGYKRTPLQKAAEAPSLEIVRLLLAKGAKVDEAPATYSGGTAIQLAAISGSIAVACELLSHGARLDSPLPSKGHGRWPLEGAAEHGHVDMIAFLWKAAQMQGVVFSPEMCAHAIELARNNGHGGCAEMIQSLQKESKPASLPQFAGYTGVGSF</sequence>
<protein>
    <submittedName>
        <fullName evidence="5">Uncharacterized protein</fullName>
    </submittedName>
</protein>
<feature type="compositionally biased region" description="Polar residues" evidence="4">
    <location>
        <begin position="46"/>
        <end position="62"/>
    </location>
</feature>
<keyword evidence="1" id="KW-0677">Repeat</keyword>
<gene>
    <name evidence="5" type="ORF">SLS62_004673</name>
</gene>
<proteinExistence type="predicted"/>
<accession>A0AAN9V4K9</accession>
<dbReference type="SUPFAM" id="SSF48403">
    <property type="entry name" value="Ankyrin repeat"/>
    <property type="match status" value="1"/>
</dbReference>
<dbReference type="AlphaFoldDB" id="A0AAN9V4K9"/>
<organism evidence="5 6">
    <name type="scientific">Diatrype stigma</name>
    <dbReference type="NCBI Taxonomy" id="117547"/>
    <lineage>
        <taxon>Eukaryota</taxon>
        <taxon>Fungi</taxon>
        <taxon>Dikarya</taxon>
        <taxon>Ascomycota</taxon>
        <taxon>Pezizomycotina</taxon>
        <taxon>Sordariomycetes</taxon>
        <taxon>Xylariomycetidae</taxon>
        <taxon>Xylariales</taxon>
        <taxon>Diatrypaceae</taxon>
        <taxon>Diatrype</taxon>
    </lineage>
</organism>
<comment type="caution">
    <text evidence="5">The sequence shown here is derived from an EMBL/GenBank/DDBJ whole genome shotgun (WGS) entry which is preliminary data.</text>
</comment>
<dbReference type="Proteomes" id="UP001320420">
    <property type="component" value="Unassembled WGS sequence"/>
</dbReference>
<dbReference type="SMART" id="SM00248">
    <property type="entry name" value="ANK"/>
    <property type="match status" value="12"/>
</dbReference>
<feature type="repeat" description="ANK" evidence="3">
    <location>
        <begin position="817"/>
        <end position="849"/>
    </location>
</feature>
<feature type="repeat" description="ANK" evidence="3">
    <location>
        <begin position="227"/>
        <end position="255"/>
    </location>
</feature>
<evidence type="ECO:0000313" key="5">
    <source>
        <dbReference type="EMBL" id="KAK7753383.1"/>
    </source>
</evidence>
<evidence type="ECO:0000313" key="6">
    <source>
        <dbReference type="Proteomes" id="UP001320420"/>
    </source>
</evidence>
<evidence type="ECO:0000256" key="4">
    <source>
        <dbReference type="SAM" id="MobiDB-lite"/>
    </source>
</evidence>
<dbReference type="PROSITE" id="PS50297">
    <property type="entry name" value="ANK_REP_REGION"/>
    <property type="match status" value="3"/>
</dbReference>
<dbReference type="PANTHER" id="PTHR24198">
    <property type="entry name" value="ANKYRIN REPEAT AND PROTEIN KINASE DOMAIN-CONTAINING PROTEIN"/>
    <property type="match status" value="1"/>
</dbReference>
<dbReference type="PROSITE" id="PS50088">
    <property type="entry name" value="ANK_REPEAT"/>
    <property type="match status" value="3"/>
</dbReference>
<dbReference type="EMBL" id="JAKJXP020000029">
    <property type="protein sequence ID" value="KAK7753383.1"/>
    <property type="molecule type" value="Genomic_DNA"/>
</dbReference>
<dbReference type="Pfam" id="PF12796">
    <property type="entry name" value="Ank_2"/>
    <property type="match status" value="1"/>
</dbReference>
<name>A0AAN9V4K9_9PEZI</name>
<reference evidence="5 6" key="1">
    <citation type="submission" date="2024-02" db="EMBL/GenBank/DDBJ databases">
        <title>De novo assembly and annotation of 12 fungi associated with fruit tree decline syndrome in Ontario, Canada.</title>
        <authorList>
            <person name="Sulman M."/>
            <person name="Ellouze W."/>
            <person name="Ilyukhin E."/>
        </authorList>
    </citation>
    <scope>NUCLEOTIDE SEQUENCE [LARGE SCALE GENOMIC DNA]</scope>
    <source>
        <strain evidence="5 6">M11/M66-122</strain>
    </source>
</reference>
<keyword evidence="6" id="KW-1185">Reference proteome</keyword>
<dbReference type="PANTHER" id="PTHR24198:SF165">
    <property type="entry name" value="ANKYRIN REPEAT-CONTAINING PROTEIN-RELATED"/>
    <property type="match status" value="1"/>
</dbReference>